<evidence type="ECO:0000259" key="9">
    <source>
        <dbReference type="Pfam" id="PF13186"/>
    </source>
</evidence>
<dbReference type="NCBIfam" id="TIGR04085">
    <property type="entry name" value="rSAM_more_4Fe4S"/>
    <property type="match status" value="1"/>
</dbReference>
<dbReference type="InterPro" id="IPR023867">
    <property type="entry name" value="Sulphatase_maturase_rSAM"/>
</dbReference>
<keyword evidence="11" id="KW-1185">Reference proteome</keyword>
<evidence type="ECO:0000256" key="4">
    <source>
        <dbReference type="ARBA" id="ARBA00022723"/>
    </source>
</evidence>
<keyword evidence="4" id="KW-0479">Metal-binding</keyword>
<dbReference type="InterPro" id="IPR058240">
    <property type="entry name" value="rSAM_sf"/>
</dbReference>
<dbReference type="GO" id="GO:0051539">
    <property type="term" value="F:4 iron, 4 sulfur cluster binding"/>
    <property type="evidence" value="ECO:0007669"/>
    <property type="project" value="UniProtKB-KW"/>
</dbReference>
<dbReference type="AlphaFoldDB" id="A0A1M6GL62"/>
<feature type="domain" description="Radical SAM core" evidence="8">
    <location>
        <begin position="14"/>
        <end position="170"/>
    </location>
</feature>
<dbReference type="SUPFAM" id="SSF102114">
    <property type="entry name" value="Radical SAM enzymes"/>
    <property type="match status" value="1"/>
</dbReference>
<dbReference type="Gene3D" id="3.20.20.70">
    <property type="entry name" value="Aldolase class I"/>
    <property type="match status" value="1"/>
</dbReference>
<keyword evidence="5" id="KW-0408">Iron</keyword>
<evidence type="ECO:0008006" key="12">
    <source>
        <dbReference type="Google" id="ProtNLM"/>
    </source>
</evidence>
<evidence type="ECO:0000313" key="10">
    <source>
        <dbReference type="EMBL" id="SHJ10679.1"/>
    </source>
</evidence>
<dbReference type="Proteomes" id="UP000183982">
    <property type="component" value="Unassembled WGS sequence"/>
</dbReference>
<dbReference type="SFLD" id="SFLDG01384">
    <property type="entry name" value="thioether_bond_formation_requi"/>
    <property type="match status" value="1"/>
</dbReference>
<dbReference type="CDD" id="cd21120">
    <property type="entry name" value="SPASM_anSME"/>
    <property type="match status" value="1"/>
</dbReference>
<dbReference type="SFLD" id="SFLDG01386">
    <property type="entry name" value="main_SPASM_domain-containing"/>
    <property type="match status" value="1"/>
</dbReference>
<evidence type="ECO:0000256" key="6">
    <source>
        <dbReference type="ARBA" id="ARBA00023014"/>
    </source>
</evidence>
<dbReference type="InterPro" id="IPR034491">
    <property type="entry name" value="Anaerob_Ser_sulfatase-maturase"/>
</dbReference>
<comment type="cofactor">
    <cofactor evidence="1">
        <name>[4Fe-4S] cluster</name>
        <dbReference type="ChEBI" id="CHEBI:49883"/>
    </cofactor>
</comment>
<dbReference type="PANTHER" id="PTHR43273">
    <property type="entry name" value="ANAEROBIC SULFATASE-MATURATING ENZYME HOMOLOG ASLB-RELATED"/>
    <property type="match status" value="1"/>
</dbReference>
<dbReference type="RefSeq" id="WP_073250662.1">
    <property type="nucleotide sequence ID" value="NZ_FQZQ01000005.1"/>
</dbReference>
<evidence type="ECO:0000256" key="2">
    <source>
        <dbReference type="ARBA" id="ARBA00022485"/>
    </source>
</evidence>
<dbReference type="CDD" id="cd01335">
    <property type="entry name" value="Radical_SAM"/>
    <property type="match status" value="1"/>
</dbReference>
<sequence length="409" mass="46309">MTNPAPFNIMTKPIGPRCNIDCEYCYYLEKEKLYPSEKKFRMAPDTLENYVRQTIEASVEAGMAEVNFAWQGGEPTMLGVDYFRQIIALQEKHAVDGVPIANAFQTNGILLNDEWGAFLKDNGFLVGISIDGPKKVHDRYRVDRAGRPTFDSVMKGLEVLQRHEVEHNALTVVQRANGGKGKEIYNFLKGLGIEFMQFIPIVERAQENGTLASAPQVDMDPGNKVTSWSVSPRAYGKFLCDVFDTWFKQDIGKIYVQYFDTQLGLWLGRGSNICVFAENCGNGLAMEHDGSLYSCDHYVYPEYKLGNLNETHLRDMLWTDRQQQFGRDKSEALTKQCKSCSFRFACNGGCPKHRFALARDGESGLDYFCESHTMFFRHAGDRMKDMVRLVNAGRAPAEAAKLKRSSPKR</sequence>
<dbReference type="GO" id="GO:0016491">
    <property type="term" value="F:oxidoreductase activity"/>
    <property type="evidence" value="ECO:0007669"/>
    <property type="project" value="InterPro"/>
</dbReference>
<comment type="similarity">
    <text evidence="7">Belongs to the radical SAM superfamily. Anaerobic sulfatase-maturating enzyme family.</text>
</comment>
<keyword evidence="2" id="KW-0004">4Fe-4S</keyword>
<evidence type="ECO:0000256" key="5">
    <source>
        <dbReference type="ARBA" id="ARBA00023004"/>
    </source>
</evidence>
<dbReference type="STRING" id="1470563.SAMN05444000_10558"/>
<dbReference type="GO" id="GO:0046872">
    <property type="term" value="F:metal ion binding"/>
    <property type="evidence" value="ECO:0007669"/>
    <property type="project" value="UniProtKB-KW"/>
</dbReference>
<gene>
    <name evidence="10" type="ORF">SAMN05444000_10558</name>
</gene>
<dbReference type="NCBIfam" id="TIGR03942">
    <property type="entry name" value="sulfatase_rSAM"/>
    <property type="match status" value="1"/>
</dbReference>
<dbReference type="PANTHER" id="PTHR43273:SF3">
    <property type="entry name" value="ANAEROBIC SULFATASE-MATURATING ENZYME HOMOLOG ASLB-RELATED"/>
    <property type="match status" value="1"/>
</dbReference>
<proteinExistence type="inferred from homology"/>
<evidence type="ECO:0000256" key="1">
    <source>
        <dbReference type="ARBA" id="ARBA00001966"/>
    </source>
</evidence>
<dbReference type="OrthoDB" id="9782387at2"/>
<feature type="domain" description="4Fe4S-binding SPASM" evidence="9">
    <location>
        <begin position="282"/>
        <end position="340"/>
    </location>
</feature>
<evidence type="ECO:0000313" key="11">
    <source>
        <dbReference type="Proteomes" id="UP000183982"/>
    </source>
</evidence>
<organism evidence="10 11">
    <name type="scientific">Shimia gijangensis</name>
    <dbReference type="NCBI Taxonomy" id="1470563"/>
    <lineage>
        <taxon>Bacteria</taxon>
        <taxon>Pseudomonadati</taxon>
        <taxon>Pseudomonadota</taxon>
        <taxon>Alphaproteobacteria</taxon>
        <taxon>Rhodobacterales</taxon>
        <taxon>Roseobacteraceae</taxon>
    </lineage>
</organism>
<dbReference type="InterPro" id="IPR013785">
    <property type="entry name" value="Aldolase_TIM"/>
</dbReference>
<keyword evidence="3" id="KW-0949">S-adenosyl-L-methionine</keyword>
<dbReference type="InterPro" id="IPR007197">
    <property type="entry name" value="rSAM"/>
</dbReference>
<dbReference type="SFLD" id="SFLDS00029">
    <property type="entry name" value="Radical_SAM"/>
    <property type="match status" value="1"/>
</dbReference>
<evidence type="ECO:0000256" key="7">
    <source>
        <dbReference type="ARBA" id="ARBA00023601"/>
    </source>
</evidence>
<evidence type="ECO:0000256" key="3">
    <source>
        <dbReference type="ARBA" id="ARBA00022691"/>
    </source>
</evidence>
<dbReference type="InterPro" id="IPR023885">
    <property type="entry name" value="4Fe4S-binding_SPASM_dom"/>
</dbReference>
<dbReference type="SFLD" id="SFLDG01072">
    <property type="entry name" value="dehydrogenase_like"/>
    <property type="match status" value="1"/>
</dbReference>
<evidence type="ECO:0000259" key="8">
    <source>
        <dbReference type="Pfam" id="PF04055"/>
    </source>
</evidence>
<protein>
    <recommendedName>
        <fullName evidence="12">Anaerobic sulfatase maturase</fullName>
    </recommendedName>
</protein>
<dbReference type="InterPro" id="IPR047207">
    <property type="entry name" value="SPASM_anSME"/>
</dbReference>
<dbReference type="SFLD" id="SFLDF00285">
    <property type="entry name" value="anaerobic_Ser-type_sulfatase-m"/>
    <property type="match status" value="1"/>
</dbReference>
<keyword evidence="6" id="KW-0411">Iron-sulfur</keyword>
<dbReference type="SFLD" id="SFLDG01067">
    <property type="entry name" value="SPASM/twitch_domain_containing"/>
    <property type="match status" value="1"/>
</dbReference>
<name>A0A1M6GL62_9RHOB</name>
<reference evidence="11" key="1">
    <citation type="submission" date="2016-11" db="EMBL/GenBank/DDBJ databases">
        <authorList>
            <person name="Varghese N."/>
            <person name="Submissions S."/>
        </authorList>
    </citation>
    <scope>NUCLEOTIDE SEQUENCE [LARGE SCALE GENOMIC DNA]</scope>
    <source>
        <strain evidence="11">DSM 100564</strain>
    </source>
</reference>
<dbReference type="Pfam" id="PF04055">
    <property type="entry name" value="Radical_SAM"/>
    <property type="match status" value="1"/>
</dbReference>
<dbReference type="EMBL" id="FQZQ01000005">
    <property type="protein sequence ID" value="SHJ10679.1"/>
    <property type="molecule type" value="Genomic_DNA"/>
</dbReference>
<accession>A0A1M6GL62</accession>
<dbReference type="Pfam" id="PF13186">
    <property type="entry name" value="SPASM"/>
    <property type="match status" value="1"/>
</dbReference>